<protein>
    <submittedName>
        <fullName evidence="8">TetR/AcrR family transcriptional regulator</fullName>
    </submittedName>
</protein>
<dbReference type="Gene3D" id="1.10.10.60">
    <property type="entry name" value="Homeodomain-like"/>
    <property type="match status" value="1"/>
</dbReference>
<reference evidence="8 9" key="1">
    <citation type="submission" date="2020-02" db="EMBL/GenBank/DDBJ databases">
        <authorList>
            <person name="Kim M.K."/>
        </authorList>
    </citation>
    <scope>NUCLEOTIDE SEQUENCE [LARGE SCALE GENOMIC DNA]</scope>
    <source>
        <strain evidence="8 9">17J57-3</strain>
    </source>
</reference>
<dbReference type="InterPro" id="IPR001647">
    <property type="entry name" value="HTH_TetR"/>
</dbReference>
<proteinExistence type="predicted"/>
<dbReference type="RefSeq" id="WP_163967584.1">
    <property type="nucleotide sequence ID" value="NZ_JAAIVB010000073.1"/>
</dbReference>
<evidence type="ECO:0000256" key="4">
    <source>
        <dbReference type="ARBA" id="ARBA00023163"/>
    </source>
</evidence>
<name>A0A6B3SRU8_9BURK</name>
<dbReference type="Pfam" id="PF00440">
    <property type="entry name" value="TetR_N"/>
    <property type="match status" value="1"/>
</dbReference>
<gene>
    <name evidence="8" type="ORF">G3574_21435</name>
</gene>
<dbReference type="GO" id="GO:0003700">
    <property type="term" value="F:DNA-binding transcription factor activity"/>
    <property type="evidence" value="ECO:0007669"/>
    <property type="project" value="TreeGrafter"/>
</dbReference>
<dbReference type="AlphaFoldDB" id="A0A6B3SRU8"/>
<dbReference type="EMBL" id="JAAIVB010000073">
    <property type="protein sequence ID" value="NEX63650.1"/>
    <property type="molecule type" value="Genomic_DNA"/>
</dbReference>
<keyword evidence="4" id="KW-0804">Transcription</keyword>
<evidence type="ECO:0000313" key="8">
    <source>
        <dbReference type="EMBL" id="NEX63650.1"/>
    </source>
</evidence>
<keyword evidence="9" id="KW-1185">Reference proteome</keyword>
<dbReference type="Proteomes" id="UP000482155">
    <property type="component" value="Unassembled WGS sequence"/>
</dbReference>
<accession>A0A6B3SRU8</accession>
<dbReference type="InterPro" id="IPR009057">
    <property type="entry name" value="Homeodomain-like_sf"/>
</dbReference>
<keyword evidence="3 5" id="KW-0238">DNA-binding</keyword>
<sequence>MSKAESIIESAEAKKAGAKSKPTAPRRWNNLVKSQDEQYQLKRQAVIAEASRAFGHRGYQNVSLDEIAKSLNVTKPALYHYIKSKQELLYECHKLSMEIGDEALEKALTTGKNGLEKLEKFVSIYIRDFASELGASAVLHEYSGMTPNDRKQIMARRRQFDLRLRDLIQEGIDDKTIAECNPKLAVFWFMGAITSIPRWYRLDGDLSGADIAQAFVHFLVKGIQGQGLFDGGECST</sequence>
<dbReference type="SUPFAM" id="SSF48498">
    <property type="entry name" value="Tetracyclin repressor-like, C-terminal domain"/>
    <property type="match status" value="1"/>
</dbReference>
<dbReference type="PANTHER" id="PTHR30055">
    <property type="entry name" value="HTH-TYPE TRANSCRIPTIONAL REGULATOR RUTR"/>
    <property type="match status" value="1"/>
</dbReference>
<keyword evidence="1" id="KW-0678">Repressor</keyword>
<evidence type="ECO:0000313" key="9">
    <source>
        <dbReference type="Proteomes" id="UP000482155"/>
    </source>
</evidence>
<dbReference type="InterPro" id="IPR036271">
    <property type="entry name" value="Tet_transcr_reg_TetR-rel_C_sf"/>
</dbReference>
<evidence type="ECO:0000259" key="7">
    <source>
        <dbReference type="PROSITE" id="PS50977"/>
    </source>
</evidence>
<evidence type="ECO:0000256" key="1">
    <source>
        <dbReference type="ARBA" id="ARBA00022491"/>
    </source>
</evidence>
<feature type="region of interest" description="Disordered" evidence="6">
    <location>
        <begin position="1"/>
        <end position="26"/>
    </location>
</feature>
<evidence type="ECO:0000256" key="5">
    <source>
        <dbReference type="PROSITE-ProRule" id="PRU00335"/>
    </source>
</evidence>
<feature type="DNA-binding region" description="H-T-H motif" evidence="5">
    <location>
        <begin position="63"/>
        <end position="82"/>
    </location>
</feature>
<dbReference type="PANTHER" id="PTHR30055:SF175">
    <property type="entry name" value="HTH-TYPE TRANSCRIPTIONAL REPRESSOR KSTR2"/>
    <property type="match status" value="1"/>
</dbReference>
<comment type="caution">
    <text evidence="8">The sequence shown here is derived from an EMBL/GenBank/DDBJ whole genome shotgun (WGS) entry which is preliminary data.</text>
</comment>
<dbReference type="InterPro" id="IPR041490">
    <property type="entry name" value="KstR2_TetR_C"/>
</dbReference>
<evidence type="ECO:0000256" key="3">
    <source>
        <dbReference type="ARBA" id="ARBA00023125"/>
    </source>
</evidence>
<dbReference type="PROSITE" id="PS50977">
    <property type="entry name" value="HTH_TETR_2"/>
    <property type="match status" value="1"/>
</dbReference>
<dbReference type="Gene3D" id="1.10.357.10">
    <property type="entry name" value="Tetracycline Repressor, domain 2"/>
    <property type="match status" value="1"/>
</dbReference>
<evidence type="ECO:0000256" key="6">
    <source>
        <dbReference type="SAM" id="MobiDB-lite"/>
    </source>
</evidence>
<dbReference type="InterPro" id="IPR050109">
    <property type="entry name" value="HTH-type_TetR-like_transc_reg"/>
</dbReference>
<dbReference type="SUPFAM" id="SSF46689">
    <property type="entry name" value="Homeodomain-like"/>
    <property type="match status" value="1"/>
</dbReference>
<keyword evidence="2" id="KW-0805">Transcription regulation</keyword>
<dbReference type="GO" id="GO:0000976">
    <property type="term" value="F:transcription cis-regulatory region binding"/>
    <property type="evidence" value="ECO:0007669"/>
    <property type="project" value="TreeGrafter"/>
</dbReference>
<feature type="domain" description="HTH tetR-type" evidence="7">
    <location>
        <begin position="40"/>
        <end position="100"/>
    </location>
</feature>
<dbReference type="PRINTS" id="PR00455">
    <property type="entry name" value="HTHTETR"/>
</dbReference>
<organism evidence="8 9">
    <name type="scientific">Noviherbaspirillum galbum</name>
    <dbReference type="NCBI Taxonomy" id="2709383"/>
    <lineage>
        <taxon>Bacteria</taxon>
        <taxon>Pseudomonadati</taxon>
        <taxon>Pseudomonadota</taxon>
        <taxon>Betaproteobacteria</taxon>
        <taxon>Burkholderiales</taxon>
        <taxon>Oxalobacteraceae</taxon>
        <taxon>Noviherbaspirillum</taxon>
    </lineage>
</organism>
<evidence type="ECO:0000256" key="2">
    <source>
        <dbReference type="ARBA" id="ARBA00023015"/>
    </source>
</evidence>
<dbReference type="Pfam" id="PF17932">
    <property type="entry name" value="TetR_C_24"/>
    <property type="match status" value="1"/>
</dbReference>